<dbReference type="PANTHER" id="PTHR28229">
    <property type="entry name" value="TRANSLOCATION PROTEIN SEC66"/>
    <property type="match status" value="1"/>
</dbReference>
<keyword evidence="1" id="KW-0812">Transmembrane</keyword>
<feature type="transmembrane region" description="Helical" evidence="1">
    <location>
        <begin position="6"/>
        <end position="25"/>
    </location>
</feature>
<keyword evidence="1" id="KW-1133">Transmembrane helix</keyword>
<reference evidence="2" key="1">
    <citation type="submission" date="2021-01" db="EMBL/GenBank/DDBJ databases">
        <authorList>
            <person name="Corre E."/>
            <person name="Pelletier E."/>
            <person name="Niang G."/>
            <person name="Scheremetjew M."/>
            <person name="Finn R."/>
            <person name="Kale V."/>
            <person name="Holt S."/>
            <person name="Cochrane G."/>
            <person name="Meng A."/>
            <person name="Brown T."/>
            <person name="Cohen L."/>
        </authorList>
    </citation>
    <scope>NUCLEOTIDE SEQUENCE</scope>
    <source>
        <strain evidence="2">CCMP281</strain>
    </source>
</reference>
<name>A0A7S3AZ13_9EUKA</name>
<keyword evidence="1" id="KW-0472">Membrane</keyword>
<dbReference type="AlphaFoldDB" id="A0A7S3AZ13"/>
<dbReference type="Pfam" id="PF09802">
    <property type="entry name" value="Sec66"/>
    <property type="match status" value="1"/>
</dbReference>
<dbReference type="EMBL" id="HBHX01033294">
    <property type="protein sequence ID" value="CAE0117816.1"/>
    <property type="molecule type" value="Transcribed_RNA"/>
</dbReference>
<organism evidence="2">
    <name type="scientific">Haptolina ericina</name>
    <dbReference type="NCBI Taxonomy" id="156174"/>
    <lineage>
        <taxon>Eukaryota</taxon>
        <taxon>Haptista</taxon>
        <taxon>Haptophyta</taxon>
        <taxon>Prymnesiophyceae</taxon>
        <taxon>Prymnesiales</taxon>
        <taxon>Prymnesiaceae</taxon>
        <taxon>Haptolina</taxon>
    </lineage>
</organism>
<dbReference type="GO" id="GO:0031204">
    <property type="term" value="P:post-translational protein targeting to membrane, translocation"/>
    <property type="evidence" value="ECO:0007669"/>
    <property type="project" value="InterPro"/>
</dbReference>
<evidence type="ECO:0000313" key="2">
    <source>
        <dbReference type="EMBL" id="CAE0117816.1"/>
    </source>
</evidence>
<accession>A0A7S3AZ13</accession>
<protein>
    <submittedName>
        <fullName evidence="2">Uncharacterized protein</fullName>
    </submittedName>
</protein>
<dbReference type="GO" id="GO:0031207">
    <property type="term" value="C:Sec62/Sec63 complex"/>
    <property type="evidence" value="ECO:0007669"/>
    <property type="project" value="InterPro"/>
</dbReference>
<evidence type="ECO:0000256" key="1">
    <source>
        <dbReference type="SAM" id="Phobius"/>
    </source>
</evidence>
<dbReference type="InterPro" id="IPR018624">
    <property type="entry name" value="Sec66"/>
</dbReference>
<sequence>MLFLSIMLMFTTGLLCYAGYLFLIVDRRQESKMLENVELFDKLDDKNYDFELPEEIETYEELQESQPGDKRALPMALLKRAMADIPRIEQLEKDHPRMARLFQKGLLPFGIWEQLMDAEPMMDTEVHSVQAEAEKLQKGWGQGVFSQAYQMLRKEREEEVRMQQMQRDAAVLTMEFTKPSGATVKVLADGRKVTQQTPLALRKESAAEEVNFKSELMASLVVGSGDDQRTFCCKVEDLILDTEQEKQWKQLGQEASGLRLQVKFVKRTHGVKANFAIADIRATIPSGPSVIAAPTRAATA</sequence>
<proteinExistence type="predicted"/>
<dbReference type="PANTHER" id="PTHR28229:SF1">
    <property type="entry name" value="TRANSLOCATION PROTEIN SEC66"/>
    <property type="match status" value="1"/>
</dbReference>
<gene>
    <name evidence="2" type="ORF">HERI1096_LOCUS18515</name>
</gene>